<evidence type="ECO:0000313" key="1">
    <source>
        <dbReference type="EMBL" id="MPM61790.1"/>
    </source>
</evidence>
<reference evidence="1" key="1">
    <citation type="submission" date="2019-08" db="EMBL/GenBank/DDBJ databases">
        <authorList>
            <person name="Kucharzyk K."/>
            <person name="Murdoch R.W."/>
            <person name="Higgins S."/>
            <person name="Loffler F."/>
        </authorList>
    </citation>
    <scope>NUCLEOTIDE SEQUENCE</scope>
</reference>
<sequence length="215" mass="24311">MVRIKDRIRIGHRSFRIDGRIIFVHGNPRGACRKSAVGRSVPLHRAAGIVAAFGIDGSQDICFGIAFRQALVVHIERFDVPCFGNISDRRIGHADLFALIDVGRAFHHVQQNRQHFGAFRTVFLVISPARKHPRQIVVVPEQGIPAVVPEFGLPFRQNPFQFGDFHRLQIPFLAVRFLVQADMLELENHRQFVALRSGIQFSDFRSRSPGFADGQ</sequence>
<dbReference type="EMBL" id="VSSQ01018525">
    <property type="protein sequence ID" value="MPM61790.1"/>
    <property type="molecule type" value="Genomic_DNA"/>
</dbReference>
<name>A0A645B8L8_9ZZZZ</name>
<proteinExistence type="predicted"/>
<gene>
    <name evidence="1" type="ORF">SDC9_108650</name>
</gene>
<comment type="caution">
    <text evidence="1">The sequence shown here is derived from an EMBL/GenBank/DDBJ whole genome shotgun (WGS) entry which is preliminary data.</text>
</comment>
<accession>A0A645B8L8</accession>
<dbReference type="AlphaFoldDB" id="A0A645B8L8"/>
<organism evidence="1">
    <name type="scientific">bioreactor metagenome</name>
    <dbReference type="NCBI Taxonomy" id="1076179"/>
    <lineage>
        <taxon>unclassified sequences</taxon>
        <taxon>metagenomes</taxon>
        <taxon>ecological metagenomes</taxon>
    </lineage>
</organism>
<protein>
    <submittedName>
        <fullName evidence="1">Uncharacterized protein</fullName>
    </submittedName>
</protein>